<dbReference type="EMBL" id="MU826350">
    <property type="protein sequence ID" value="KAJ7381285.1"/>
    <property type="molecule type" value="Genomic_DNA"/>
</dbReference>
<feature type="active site" evidence="4">
    <location>
        <position position="308"/>
    </location>
</feature>
<dbReference type="InterPro" id="IPR015424">
    <property type="entry name" value="PyrdxlP-dep_Trfase"/>
</dbReference>
<accession>A0A9X0CZH3</accession>
<dbReference type="GO" id="GO:0030151">
    <property type="term" value="F:molybdenum ion binding"/>
    <property type="evidence" value="ECO:0007669"/>
    <property type="project" value="UniProtKB-UniRule"/>
</dbReference>
<dbReference type="InterPro" id="IPR005302">
    <property type="entry name" value="MoCF_Sase_C"/>
</dbReference>
<comment type="cofactor">
    <cofactor evidence="4">
        <name>pyridoxal 5'-phosphate</name>
        <dbReference type="ChEBI" id="CHEBI:597326"/>
    </cofactor>
</comment>
<keyword evidence="3 4" id="KW-0501">Molybdenum cofactor biosynthesis</keyword>
<comment type="similarity">
    <text evidence="4">Belongs to the class-V pyridoxal-phosphate-dependent aminotransferase family. MOCOS subfamily.</text>
</comment>
<evidence type="ECO:0000313" key="7">
    <source>
        <dbReference type="Proteomes" id="UP001163046"/>
    </source>
</evidence>
<evidence type="ECO:0000256" key="1">
    <source>
        <dbReference type="ARBA" id="ARBA00022679"/>
    </source>
</evidence>
<dbReference type="GO" id="GO:0030170">
    <property type="term" value="F:pyridoxal phosphate binding"/>
    <property type="evidence" value="ECO:0007669"/>
    <property type="project" value="UniProtKB-UniRule"/>
</dbReference>
<evidence type="ECO:0000256" key="2">
    <source>
        <dbReference type="ARBA" id="ARBA00022898"/>
    </source>
</evidence>
<dbReference type="InterPro" id="IPR015421">
    <property type="entry name" value="PyrdxlP-dep_Trfase_major"/>
</dbReference>
<reference evidence="6" key="1">
    <citation type="submission" date="2023-01" db="EMBL/GenBank/DDBJ databases">
        <title>Genome assembly of the deep-sea coral Lophelia pertusa.</title>
        <authorList>
            <person name="Herrera S."/>
            <person name="Cordes E."/>
        </authorList>
    </citation>
    <scope>NUCLEOTIDE SEQUENCE</scope>
    <source>
        <strain evidence="6">USNM1676648</strain>
        <tissue evidence="6">Polyp</tissue>
    </source>
</reference>
<dbReference type="InterPro" id="IPR015422">
    <property type="entry name" value="PyrdxlP-dep_Trfase_small"/>
</dbReference>
<dbReference type="Proteomes" id="UP001163046">
    <property type="component" value="Unassembled WGS sequence"/>
</dbReference>
<dbReference type="Pfam" id="PF03476">
    <property type="entry name" value="MOSC_N"/>
    <property type="match status" value="1"/>
</dbReference>
<dbReference type="SUPFAM" id="SSF141673">
    <property type="entry name" value="MOSC N-terminal domain-like"/>
    <property type="match status" value="1"/>
</dbReference>
<dbReference type="InterPro" id="IPR028886">
    <property type="entry name" value="MoCo_sulfurase"/>
</dbReference>
<evidence type="ECO:0000256" key="4">
    <source>
        <dbReference type="HAMAP-Rule" id="MF_03050"/>
    </source>
</evidence>
<dbReference type="PANTHER" id="PTHR14237">
    <property type="entry name" value="MOLYBDOPTERIN COFACTOR SULFURASE MOSC"/>
    <property type="match status" value="1"/>
</dbReference>
<evidence type="ECO:0000256" key="3">
    <source>
        <dbReference type="ARBA" id="ARBA00023150"/>
    </source>
</evidence>
<keyword evidence="1 4" id="KW-0808">Transferase</keyword>
<comment type="function">
    <text evidence="4">Sulfurates the molybdenum cofactor. Sulfation of molybdenum is essential for xanthine dehydrogenase (XDH) and aldehyde oxidase (ADO) enzymes in which molybdenum cofactor is liganded by 1 oxygen and 1 sulfur atom in active form.</text>
</comment>
<sequence>MEQVRIRILKHFNTTSEKHTVIFTAGATAALKLLAESFNWQAAINKESCHRSRFCHLQENHTSVVGIRESAALSGAQIICVNEKDFMEQLTRTKYPLEWVSQTQQGALFGSSHLCRWFVVLDASSFVSTSPLDLVSCTADFVPISFYKMFGFPTGLGALIVKNSSSYILRKCYYGGGTVQATISSERFHVLKKTLAERFEDGTVPFLEIVALQHAFNWYEQLIGSMTAVLSHTHSIALYVYNKMSAMTHNSGKPLCKIYCDTDFKDKARQGPIINFNLLRANGDFVGYSEVEKMASLYNIHLRTGCFCNTGACQKYLSLSNKQVKDNLSAGHVCGDNVDLIEGQPTGSVRISFGYMSSFADAKTFLNFIEECFLESDVNGICQHGTSYTHPTLHSDATLLTNLVLFKHSQGTATSAHHKNSVLDNSSPSNLLQDLTVQSTPNQKDALATRVGARMLDDCQVYNSGLLTSVDSLHHSKDLRLEKICLYPIKSCAAFEVSEWEVGHKGFLYDRQWMIVTDSGVCLTQKRETRLCLIKPVLDLVSEVISVTAPGMPTLVLPLCLPSENQECEASICQTKVCGDRVSALDCGDHAASWLSSFLNKNCRLIQHHKEDGRTCKIGREKGSSSLSLANESQFLLVTMASICELLTSVKQQETGKAPVETELYMDTLIDRFRANLIVNGGKPFSEDHWKTIKIGNLVFKTQGKCNRCQMVCVDQETGTRSVQPMKTLGKLRGSKMPFGVHLEHVKNGINPPTILHLGDLVTVSLDSY</sequence>
<dbReference type="Gene3D" id="3.40.640.10">
    <property type="entry name" value="Type I PLP-dependent aspartate aminotransferase-like (Major domain)"/>
    <property type="match status" value="2"/>
</dbReference>
<dbReference type="OrthoDB" id="420046at2759"/>
<evidence type="ECO:0000313" key="6">
    <source>
        <dbReference type="EMBL" id="KAJ7381285.1"/>
    </source>
</evidence>
<comment type="catalytic activity">
    <reaction evidence="4">
        <text>Mo-molybdopterin + L-cysteine + AH2 = thio-Mo-molybdopterin + L-alanine + A + H2O</text>
        <dbReference type="Rhea" id="RHEA:42636"/>
        <dbReference type="ChEBI" id="CHEBI:13193"/>
        <dbReference type="ChEBI" id="CHEBI:15377"/>
        <dbReference type="ChEBI" id="CHEBI:17499"/>
        <dbReference type="ChEBI" id="CHEBI:35235"/>
        <dbReference type="ChEBI" id="CHEBI:57972"/>
        <dbReference type="ChEBI" id="CHEBI:71302"/>
        <dbReference type="ChEBI" id="CHEBI:82685"/>
        <dbReference type="EC" id="2.8.1.9"/>
    </reaction>
</comment>
<feature type="domain" description="MOSC" evidence="5">
    <location>
        <begin position="603"/>
        <end position="765"/>
    </location>
</feature>
<dbReference type="PROSITE" id="PS51340">
    <property type="entry name" value="MOSC"/>
    <property type="match status" value="1"/>
</dbReference>
<dbReference type="Pfam" id="PF03473">
    <property type="entry name" value="MOSC"/>
    <property type="match status" value="1"/>
</dbReference>
<dbReference type="AlphaFoldDB" id="A0A9X0CZH3"/>
<dbReference type="SUPFAM" id="SSF53383">
    <property type="entry name" value="PLP-dependent transferases"/>
    <property type="match status" value="1"/>
</dbReference>
<dbReference type="InterPro" id="IPR000192">
    <property type="entry name" value="Aminotrans_V_dom"/>
</dbReference>
<dbReference type="Pfam" id="PF00266">
    <property type="entry name" value="Aminotran_5"/>
    <property type="match status" value="1"/>
</dbReference>
<evidence type="ECO:0000259" key="5">
    <source>
        <dbReference type="PROSITE" id="PS51340"/>
    </source>
</evidence>
<dbReference type="InterPro" id="IPR011037">
    <property type="entry name" value="Pyrv_Knase-like_insert_dom_sf"/>
</dbReference>
<keyword evidence="2 4" id="KW-0663">Pyridoxal phosphate</keyword>
<dbReference type="GO" id="GO:0008265">
    <property type="term" value="F:molybdenum cofactor sulfurtransferase activity"/>
    <property type="evidence" value="ECO:0007669"/>
    <property type="project" value="UniProtKB-UniRule"/>
</dbReference>
<comment type="caution">
    <text evidence="6">The sequence shown here is derived from an EMBL/GenBank/DDBJ whole genome shotgun (WGS) entry which is preliminary data.</text>
</comment>
<organism evidence="6 7">
    <name type="scientific">Desmophyllum pertusum</name>
    <dbReference type="NCBI Taxonomy" id="174260"/>
    <lineage>
        <taxon>Eukaryota</taxon>
        <taxon>Metazoa</taxon>
        <taxon>Cnidaria</taxon>
        <taxon>Anthozoa</taxon>
        <taxon>Hexacorallia</taxon>
        <taxon>Scleractinia</taxon>
        <taxon>Caryophylliina</taxon>
        <taxon>Caryophylliidae</taxon>
        <taxon>Desmophyllum</taxon>
    </lineage>
</organism>
<dbReference type="GO" id="GO:0016829">
    <property type="term" value="F:lyase activity"/>
    <property type="evidence" value="ECO:0007669"/>
    <property type="project" value="UniProtKB-UniRule"/>
</dbReference>
<name>A0A9X0CZH3_9CNID</name>
<dbReference type="EC" id="2.8.1.9" evidence="4"/>
<protein>
    <recommendedName>
        <fullName evidence="4">Molybdenum cofactor sulfurase</fullName>
        <shortName evidence="4">MCS</shortName>
        <shortName evidence="4">MOS</shortName>
        <shortName evidence="4">MoCo sulfurase</shortName>
        <ecNumber evidence="4">2.8.1.9</ecNumber>
    </recommendedName>
    <alternativeName>
        <fullName evidence="4">Molybdenum cofactor sulfurtransferase</fullName>
    </alternativeName>
</protein>
<proteinExistence type="inferred from homology"/>
<dbReference type="Gene3D" id="3.90.1150.10">
    <property type="entry name" value="Aspartate Aminotransferase, domain 1"/>
    <property type="match status" value="1"/>
</dbReference>
<feature type="modified residue" description="N6-(pyridoxal phosphate)lysine" evidence="4">
    <location>
        <position position="148"/>
    </location>
</feature>
<dbReference type="SUPFAM" id="SSF50800">
    <property type="entry name" value="PK beta-barrel domain-like"/>
    <property type="match status" value="1"/>
</dbReference>
<dbReference type="PANTHER" id="PTHR14237:SF80">
    <property type="entry name" value="MOLYBDENUM COFACTOR SULFURASE"/>
    <property type="match status" value="1"/>
</dbReference>
<dbReference type="InterPro" id="IPR005303">
    <property type="entry name" value="MOCOS_middle"/>
</dbReference>
<gene>
    <name evidence="6" type="ORF">OS493_001404</name>
</gene>
<keyword evidence="7" id="KW-1185">Reference proteome</keyword>
<dbReference type="HAMAP" id="MF_03050">
    <property type="entry name" value="MOCOS"/>
    <property type="match status" value="1"/>
</dbReference>
<dbReference type="GO" id="GO:0006777">
    <property type="term" value="P:Mo-molybdopterin cofactor biosynthetic process"/>
    <property type="evidence" value="ECO:0007669"/>
    <property type="project" value="UniProtKB-UniRule"/>
</dbReference>